<feature type="region of interest" description="Disordered" evidence="1">
    <location>
        <begin position="1"/>
        <end position="22"/>
    </location>
</feature>
<evidence type="ECO:0008006" key="4">
    <source>
        <dbReference type="Google" id="ProtNLM"/>
    </source>
</evidence>
<protein>
    <recommendedName>
        <fullName evidence="4">Replication protein</fullName>
    </recommendedName>
</protein>
<comment type="caution">
    <text evidence="2">The sequence shown here is derived from an EMBL/GenBank/DDBJ whole genome shotgun (WGS) entry which is preliminary data.</text>
</comment>
<proteinExistence type="predicted"/>
<dbReference type="RefSeq" id="WP_188913676.1">
    <property type="nucleotide sequence ID" value="NZ_BMIQ01000022.1"/>
</dbReference>
<reference evidence="2" key="1">
    <citation type="journal article" date="2014" name="Int. J. Syst. Evol. Microbiol.">
        <title>Complete genome sequence of Corynebacterium casei LMG S-19264T (=DSM 44701T), isolated from a smear-ripened cheese.</title>
        <authorList>
            <consortium name="US DOE Joint Genome Institute (JGI-PGF)"/>
            <person name="Walter F."/>
            <person name="Albersmeier A."/>
            <person name="Kalinowski J."/>
            <person name="Ruckert C."/>
        </authorList>
    </citation>
    <scope>NUCLEOTIDE SEQUENCE</scope>
    <source>
        <strain evidence="2">CGMCC 1.15367</strain>
    </source>
</reference>
<dbReference type="EMBL" id="BMIQ01000022">
    <property type="protein sequence ID" value="GGE25542.1"/>
    <property type="molecule type" value="Genomic_DNA"/>
</dbReference>
<evidence type="ECO:0000313" key="2">
    <source>
        <dbReference type="EMBL" id="GGE25542.1"/>
    </source>
</evidence>
<keyword evidence="3" id="KW-1185">Reference proteome</keyword>
<dbReference type="AlphaFoldDB" id="A0A917A536"/>
<organism evidence="2 3">
    <name type="scientific">Aureimonas endophytica</name>
    <dbReference type="NCBI Taxonomy" id="2027858"/>
    <lineage>
        <taxon>Bacteria</taxon>
        <taxon>Pseudomonadati</taxon>
        <taxon>Pseudomonadota</taxon>
        <taxon>Alphaproteobacteria</taxon>
        <taxon>Hyphomicrobiales</taxon>
        <taxon>Aurantimonadaceae</taxon>
        <taxon>Aureimonas</taxon>
    </lineage>
</organism>
<gene>
    <name evidence="2" type="ORF">GCM10011390_51260</name>
</gene>
<feature type="compositionally biased region" description="Polar residues" evidence="1">
    <location>
        <begin position="1"/>
        <end position="21"/>
    </location>
</feature>
<evidence type="ECO:0000313" key="3">
    <source>
        <dbReference type="Proteomes" id="UP000644699"/>
    </source>
</evidence>
<accession>A0A917A536</accession>
<dbReference type="Proteomes" id="UP000644699">
    <property type="component" value="Unassembled WGS sequence"/>
</dbReference>
<name>A0A917A536_9HYPH</name>
<reference evidence="2" key="2">
    <citation type="submission" date="2020-09" db="EMBL/GenBank/DDBJ databases">
        <authorList>
            <person name="Sun Q."/>
            <person name="Zhou Y."/>
        </authorList>
    </citation>
    <scope>NUCLEOTIDE SEQUENCE</scope>
    <source>
        <strain evidence="2">CGMCC 1.15367</strain>
    </source>
</reference>
<evidence type="ECO:0000256" key="1">
    <source>
        <dbReference type="SAM" id="MobiDB-lite"/>
    </source>
</evidence>
<sequence>MTPPLASSASVQGAGSEITPQTRRRRAWALRFTAANLLRPSDPTKRGPSVCACGTVAHDTEEVGLHLSAGGVGRTSGTLRCRSGTLCPVCAPSVAKERQERVGEVYDIVHYRKGQTPMVTLTVRHDRRMALAELRAVVDAAWRDVRRGAPWARAKKRWGVLGVLTAPEVTWSQAHGWHYHLHIGLPCQTTEDGARDLGAWVIDRYLRYVRAAGYTAVREAQDVTLPDSRGAIVDYLAKGVSLHGDLAWELAGATLKRARKARSGMHPFDLLEASAGDPRMADLWREYAKAMKGIRSCVVTKSLAKVLGIDEDDDVQEPGVEQQADEPVGHLPRHVWLAVHRRGRSSTVLAVLEDRGPEAWAEVQRVAFDLAGFDPPDQGPRAPVPPRVVAPTAAQIAREALSCRWAERNSGDAIRKVMDRARGHAVATGCQFDPPDLREVMRLVAEAR</sequence>